<dbReference type="EC" id="2.3.2.27" evidence="2"/>
<dbReference type="PROSITE" id="PS50089">
    <property type="entry name" value="ZF_RING_2"/>
    <property type="match status" value="1"/>
</dbReference>
<dbReference type="InterPro" id="IPR001841">
    <property type="entry name" value="Znf_RING"/>
</dbReference>
<feature type="region of interest" description="Disordered" evidence="9">
    <location>
        <begin position="38"/>
        <end position="174"/>
    </location>
</feature>
<comment type="catalytic activity">
    <reaction evidence="1">
        <text>S-ubiquitinyl-[E2 ubiquitin-conjugating enzyme]-L-cysteine + [acceptor protein]-L-lysine = [E2 ubiquitin-conjugating enzyme]-L-cysteine + N(6)-ubiquitinyl-[acceptor protein]-L-lysine.</text>
        <dbReference type="EC" id="2.3.2.27"/>
    </reaction>
</comment>
<evidence type="ECO:0000313" key="11">
    <source>
        <dbReference type="EMBL" id="QDZ22866.1"/>
    </source>
</evidence>
<feature type="compositionally biased region" description="Acidic residues" evidence="9">
    <location>
        <begin position="77"/>
        <end position="92"/>
    </location>
</feature>
<keyword evidence="7" id="KW-0862">Zinc</keyword>
<feature type="compositionally biased region" description="Basic and acidic residues" evidence="9">
    <location>
        <begin position="93"/>
        <end position="102"/>
    </location>
</feature>
<evidence type="ECO:0000256" key="2">
    <source>
        <dbReference type="ARBA" id="ARBA00012483"/>
    </source>
</evidence>
<evidence type="ECO:0000256" key="4">
    <source>
        <dbReference type="ARBA" id="ARBA00022723"/>
    </source>
</evidence>
<gene>
    <name evidence="11" type="ORF">A3770_09p53840</name>
</gene>
<keyword evidence="3" id="KW-0808">Transferase</keyword>
<evidence type="ECO:0000256" key="3">
    <source>
        <dbReference type="ARBA" id="ARBA00022679"/>
    </source>
</evidence>
<keyword evidence="12" id="KW-1185">Reference proteome</keyword>
<dbReference type="Pfam" id="PF13639">
    <property type="entry name" value="zf-RING_2"/>
    <property type="match status" value="1"/>
</dbReference>
<feature type="domain" description="RING-type" evidence="10">
    <location>
        <begin position="191"/>
        <end position="231"/>
    </location>
</feature>
<dbReference type="SUPFAM" id="SSF57850">
    <property type="entry name" value="RING/U-box"/>
    <property type="match status" value="1"/>
</dbReference>
<feature type="compositionally biased region" description="Basic residues" evidence="9">
    <location>
        <begin position="137"/>
        <end position="155"/>
    </location>
</feature>
<keyword evidence="4" id="KW-0479">Metal-binding</keyword>
<keyword evidence="6" id="KW-0833">Ubl conjugation pathway</keyword>
<evidence type="ECO:0000256" key="9">
    <source>
        <dbReference type="SAM" id="MobiDB-lite"/>
    </source>
</evidence>
<dbReference type="PANTHER" id="PTHR46463">
    <property type="entry name" value="ZINC FINGER, RING/FYVE/PHD-TYPE"/>
    <property type="match status" value="1"/>
</dbReference>
<evidence type="ECO:0000313" key="12">
    <source>
        <dbReference type="Proteomes" id="UP000316726"/>
    </source>
</evidence>
<dbReference type="GO" id="GO:0061630">
    <property type="term" value="F:ubiquitin protein ligase activity"/>
    <property type="evidence" value="ECO:0007669"/>
    <property type="project" value="UniProtKB-EC"/>
</dbReference>
<dbReference type="GO" id="GO:0008270">
    <property type="term" value="F:zinc ion binding"/>
    <property type="evidence" value="ECO:0007669"/>
    <property type="project" value="UniProtKB-KW"/>
</dbReference>
<dbReference type="OrthoDB" id="8062037at2759"/>
<keyword evidence="5 8" id="KW-0863">Zinc-finger</keyword>
<proteinExistence type="predicted"/>
<organism evidence="11 12">
    <name type="scientific">Chloropicon primus</name>
    <dbReference type="NCBI Taxonomy" id="1764295"/>
    <lineage>
        <taxon>Eukaryota</taxon>
        <taxon>Viridiplantae</taxon>
        <taxon>Chlorophyta</taxon>
        <taxon>Chloropicophyceae</taxon>
        <taxon>Chloropicales</taxon>
        <taxon>Chloropicaceae</taxon>
        <taxon>Chloropicon</taxon>
    </lineage>
</organism>
<evidence type="ECO:0000256" key="8">
    <source>
        <dbReference type="PROSITE-ProRule" id="PRU00175"/>
    </source>
</evidence>
<dbReference type="InterPro" id="IPR013083">
    <property type="entry name" value="Znf_RING/FYVE/PHD"/>
</dbReference>
<name>A0A5B8MQW1_9CHLO</name>
<feature type="compositionally biased region" description="Low complexity" evidence="9">
    <location>
        <begin position="45"/>
        <end position="55"/>
    </location>
</feature>
<evidence type="ECO:0000256" key="7">
    <source>
        <dbReference type="ARBA" id="ARBA00022833"/>
    </source>
</evidence>
<dbReference type="Proteomes" id="UP000316726">
    <property type="component" value="Chromosome 9"/>
</dbReference>
<dbReference type="AlphaFoldDB" id="A0A5B8MQW1"/>
<dbReference type="Gene3D" id="3.30.40.10">
    <property type="entry name" value="Zinc/RING finger domain, C3HC4 (zinc finger)"/>
    <property type="match status" value="1"/>
</dbReference>
<reference evidence="11 12" key="1">
    <citation type="submission" date="2018-07" db="EMBL/GenBank/DDBJ databases">
        <title>The complete nuclear genome of the prasinophyte Chloropicon primus (CCMP1205).</title>
        <authorList>
            <person name="Pombert J.-F."/>
            <person name="Otis C."/>
            <person name="Turmel M."/>
            <person name="Lemieux C."/>
        </authorList>
    </citation>
    <scope>NUCLEOTIDE SEQUENCE [LARGE SCALE GENOMIC DNA]</scope>
    <source>
        <strain evidence="11 12">CCMP1205</strain>
    </source>
</reference>
<dbReference type="EMBL" id="CP031042">
    <property type="protein sequence ID" value="QDZ22866.1"/>
    <property type="molecule type" value="Genomic_DNA"/>
</dbReference>
<evidence type="ECO:0000259" key="10">
    <source>
        <dbReference type="PROSITE" id="PS50089"/>
    </source>
</evidence>
<dbReference type="PANTHER" id="PTHR46463:SF73">
    <property type="entry name" value="OS03G0598700 PROTEIN"/>
    <property type="match status" value="1"/>
</dbReference>
<protein>
    <recommendedName>
        <fullName evidence="2">RING-type E3 ubiquitin transferase</fullName>
        <ecNumber evidence="2">2.3.2.27</ecNumber>
    </recommendedName>
</protein>
<evidence type="ECO:0000256" key="1">
    <source>
        <dbReference type="ARBA" id="ARBA00000900"/>
    </source>
</evidence>
<dbReference type="STRING" id="1764295.A0A5B8MQW1"/>
<accession>A0A5B8MQW1</accession>
<sequence>MSWCLSCCGVFGPRGDQDRLQSTLLIQPEAPCVAEAGVRTRQMESSSDLSFSSLDAVSPESPQLVMMRTQREKELVDMEEEEVEDMEEDEDEERRASGDKSGESSSEESSHLLGRRGAKDSQATSSSTGGGGSQRGRTSKARRRERRREKQRRRGRGEGANQPREGEEEEDLKAEKEAALKRFKTQSLDECPICLEEFSQDSPAVFLNCGHAFHLHCVYEWLERSSTCAVCGMAVEDYEVHEGPVG</sequence>
<dbReference type="SMART" id="SM00184">
    <property type="entry name" value="RING"/>
    <property type="match status" value="1"/>
</dbReference>
<evidence type="ECO:0000256" key="6">
    <source>
        <dbReference type="ARBA" id="ARBA00022786"/>
    </source>
</evidence>
<evidence type="ECO:0000256" key="5">
    <source>
        <dbReference type="ARBA" id="ARBA00022771"/>
    </source>
</evidence>